<proteinExistence type="predicted"/>
<dbReference type="Proteomes" id="UP000310066">
    <property type="component" value="Unassembled WGS sequence"/>
</dbReference>
<accession>A0A4U0UWR0</accession>
<evidence type="ECO:0000313" key="3">
    <source>
        <dbReference type="Proteomes" id="UP000310066"/>
    </source>
</evidence>
<protein>
    <submittedName>
        <fullName evidence="2">Uncharacterized protein</fullName>
    </submittedName>
</protein>
<reference evidence="2 3" key="1">
    <citation type="submission" date="2017-03" db="EMBL/GenBank/DDBJ databases">
        <title>Genomes of endolithic fungi from Antarctica.</title>
        <authorList>
            <person name="Coleine C."/>
            <person name="Masonjones S."/>
            <person name="Stajich J.E."/>
        </authorList>
    </citation>
    <scope>NUCLEOTIDE SEQUENCE [LARGE SCALE GENOMIC DNA]</scope>
    <source>
        <strain evidence="2 3">CCFEE 5311</strain>
    </source>
</reference>
<dbReference type="AlphaFoldDB" id="A0A4U0UWR0"/>
<comment type="caution">
    <text evidence="2">The sequence shown here is derived from an EMBL/GenBank/DDBJ whole genome shotgun (WGS) entry which is preliminary data.</text>
</comment>
<organism evidence="2 3">
    <name type="scientific">Friedmanniomyces endolithicus</name>
    <dbReference type="NCBI Taxonomy" id="329885"/>
    <lineage>
        <taxon>Eukaryota</taxon>
        <taxon>Fungi</taxon>
        <taxon>Dikarya</taxon>
        <taxon>Ascomycota</taxon>
        <taxon>Pezizomycotina</taxon>
        <taxon>Dothideomycetes</taxon>
        <taxon>Dothideomycetidae</taxon>
        <taxon>Mycosphaerellales</taxon>
        <taxon>Teratosphaeriaceae</taxon>
        <taxon>Friedmanniomyces</taxon>
    </lineage>
</organism>
<dbReference type="EMBL" id="NAJP01000032">
    <property type="protein sequence ID" value="TKA40611.1"/>
    <property type="molecule type" value="Genomic_DNA"/>
</dbReference>
<dbReference type="OrthoDB" id="3836293at2759"/>
<name>A0A4U0UWR0_9PEZI</name>
<evidence type="ECO:0000256" key="1">
    <source>
        <dbReference type="SAM" id="MobiDB-lite"/>
    </source>
</evidence>
<feature type="region of interest" description="Disordered" evidence="1">
    <location>
        <begin position="205"/>
        <end position="240"/>
    </location>
</feature>
<sequence>MARPPTKRSAGAAGLDEAHVRRTMHRHCNDVLGIKHEPILDEELLDDSVYEPPSWTDIAEISSQSIPDGDLKASGIRSIDIPITFEDKSLNACLEVLQHTQPDRDLYSSAVREILQHARASTDQARSVMTALRRILTRDKLDPIVRALNEVTCCHQAVSLAATVSALSVSTPSTLRNALTVFYEALPPSLRTSLPEVLSSMGRNTTATTTKSTYPPSCENVGDSRSRSVDGVGATPKQQHTAVVKIPGAVYTSPPPNAPTAPRSQQAHRTSLPEPSYRTADINATSRLWPNKDHLLEPTWISFINSSRHQPHTVMYTVNTPCTPQNSLTSKQLKAACATRLGQRNIARAEKLSDHIWTVSFSDQHIASKALTTSIDIHGIVHTADYIYLKPPKAFTWRTPHPGVKALDVGRRLQDVFAAPAYPGTKIRWRRVDTEAPSASYFFHPVHVCSETI</sequence>
<gene>
    <name evidence="2" type="ORF">B0A54_09071</name>
</gene>
<evidence type="ECO:0000313" key="2">
    <source>
        <dbReference type="EMBL" id="TKA40611.1"/>
    </source>
</evidence>
<feature type="region of interest" description="Disordered" evidence="1">
    <location>
        <begin position="253"/>
        <end position="275"/>
    </location>
</feature>